<dbReference type="PANTHER" id="PTHR46821:SF4">
    <property type="entry name" value="OS08G0275200 PROTEIN"/>
    <property type="match status" value="1"/>
</dbReference>
<evidence type="ECO:0000256" key="12">
    <source>
        <dbReference type="ARBA" id="ARBA00047899"/>
    </source>
</evidence>
<dbReference type="FunFam" id="1.10.510.10:FF:001206">
    <property type="entry name" value="putative receptor-like protein kinase At1g80870"/>
    <property type="match status" value="1"/>
</dbReference>
<evidence type="ECO:0000256" key="10">
    <source>
        <dbReference type="ARBA" id="ARBA00022989"/>
    </source>
</evidence>
<reference evidence="18 19" key="1">
    <citation type="submission" date="2024-01" db="EMBL/GenBank/DDBJ databases">
        <title>The genomes of 5 underutilized Papilionoideae crops provide insights into root nodulation and disease resistance.</title>
        <authorList>
            <person name="Yuan L."/>
        </authorList>
    </citation>
    <scope>NUCLEOTIDE SEQUENCE [LARGE SCALE GENOMIC DNA]</scope>
    <source>
        <strain evidence="18">LY-2023</strain>
        <tissue evidence="18">Leaf</tissue>
    </source>
</reference>
<evidence type="ECO:0000313" key="19">
    <source>
        <dbReference type="Proteomes" id="UP001359559"/>
    </source>
</evidence>
<keyword evidence="4" id="KW-0723">Serine/threonine-protein kinase</keyword>
<evidence type="ECO:0000256" key="14">
    <source>
        <dbReference type="PROSITE-ProRule" id="PRU10141"/>
    </source>
</evidence>
<dbReference type="SMART" id="SM00220">
    <property type="entry name" value="S_TKc"/>
    <property type="match status" value="1"/>
</dbReference>
<dbReference type="GO" id="GO:0004674">
    <property type="term" value="F:protein serine/threonine kinase activity"/>
    <property type="evidence" value="ECO:0007669"/>
    <property type="project" value="UniProtKB-KW"/>
</dbReference>
<dbReference type="PROSITE" id="PS00108">
    <property type="entry name" value="PROTEIN_KINASE_ST"/>
    <property type="match status" value="1"/>
</dbReference>
<organism evidence="18 19">
    <name type="scientific">Clitoria ternatea</name>
    <name type="common">Butterfly pea</name>
    <dbReference type="NCBI Taxonomy" id="43366"/>
    <lineage>
        <taxon>Eukaryota</taxon>
        <taxon>Viridiplantae</taxon>
        <taxon>Streptophyta</taxon>
        <taxon>Embryophyta</taxon>
        <taxon>Tracheophyta</taxon>
        <taxon>Spermatophyta</taxon>
        <taxon>Magnoliopsida</taxon>
        <taxon>eudicotyledons</taxon>
        <taxon>Gunneridae</taxon>
        <taxon>Pentapetalae</taxon>
        <taxon>rosids</taxon>
        <taxon>fabids</taxon>
        <taxon>Fabales</taxon>
        <taxon>Fabaceae</taxon>
        <taxon>Papilionoideae</taxon>
        <taxon>50 kb inversion clade</taxon>
        <taxon>NPAAA clade</taxon>
        <taxon>indigoferoid/millettioid clade</taxon>
        <taxon>Phaseoleae</taxon>
        <taxon>Clitoria</taxon>
    </lineage>
</organism>
<feature type="region of interest" description="Disordered" evidence="15">
    <location>
        <begin position="407"/>
        <end position="428"/>
    </location>
</feature>
<sequence length="717" mass="80560">MPSRPLPPALTSPSFFTKTKALFLALTISASVVIFCSILYFLYHLWHSLVHRAKTIPFDASAPLKLQRFSYKDLKQATNGFDTANVIGKGGSGTVFRGTLKDGKLIAIKRLDALSLQSEREFQNELQILGGLRSSFLVTLLGYCVEKNKRVLVYEYMPNRSLQESLFGDGCLSLSWESRFCIILDVARALEFLHLGCDPPVIHGDIKPSNVLLDAECRGKISDFGLSRIKVEGEFGVDLFSQDLGRSQDLWKSQDLSGNLTAETPAIGTPVESVSEVDFALALQASSSSKNSRTCFNVKALNLNSFNYNTNIASESEIRSVNAKGKEISTLDLGGGDDWNSKFVPYDDEFSSIDYSKELNVNTSSVVDDEKANGKQWGKDWWWRQDGSGELCSKDYVMEWIGSQICPSNPDWDDGKNTTNEKPDLENSSPIHKISEAVAPQSQVFGIGHTDTDNVVEKKEPKGKKNHKKKHRKMQEWWKEEHLAELSKKTSKLKTLHSKWKKGLKVPHFDLGRRFYLCRRNKFGDEGQNDCDQNGEFSFRRGWKKKSSRSIGSDMWSGDLFSRELSSTTSMRGTLCYVAPEYGGCGFLMEKADIYSFGVLILVIVSGRRPLHVLASPMKLEKANLISWCRHLAQAGNILELVDERLKEDYNKDQASLCIYLALTCLQKIPELRPDIGDIVKILKGEMDLPPLPFEFSPSPPSKLYNKTRRKQKSTAE</sequence>
<evidence type="ECO:0000256" key="15">
    <source>
        <dbReference type="SAM" id="MobiDB-lite"/>
    </source>
</evidence>
<dbReference type="Proteomes" id="UP001359559">
    <property type="component" value="Unassembled WGS sequence"/>
</dbReference>
<keyword evidence="5" id="KW-0808">Transferase</keyword>
<dbReference type="InterPro" id="IPR017441">
    <property type="entry name" value="Protein_kinase_ATP_BS"/>
</dbReference>
<dbReference type="Gene3D" id="3.30.200.20">
    <property type="entry name" value="Phosphorylase Kinase, domain 1"/>
    <property type="match status" value="1"/>
</dbReference>
<evidence type="ECO:0000256" key="5">
    <source>
        <dbReference type="ARBA" id="ARBA00022679"/>
    </source>
</evidence>
<evidence type="ECO:0000256" key="16">
    <source>
        <dbReference type="SAM" id="Phobius"/>
    </source>
</evidence>
<gene>
    <name evidence="18" type="ORF">RJT34_25914</name>
</gene>
<dbReference type="PROSITE" id="PS50011">
    <property type="entry name" value="PROTEIN_KINASE_DOM"/>
    <property type="match status" value="1"/>
</dbReference>
<feature type="compositionally biased region" description="Basic and acidic residues" evidence="15">
    <location>
        <begin position="450"/>
        <end position="460"/>
    </location>
</feature>
<keyword evidence="6 16" id="KW-0812">Transmembrane</keyword>
<comment type="catalytic activity">
    <reaction evidence="12">
        <text>L-threonyl-[protein] + ATP = O-phospho-L-threonyl-[protein] + ADP + H(+)</text>
        <dbReference type="Rhea" id="RHEA:46608"/>
        <dbReference type="Rhea" id="RHEA-COMP:11060"/>
        <dbReference type="Rhea" id="RHEA-COMP:11605"/>
        <dbReference type="ChEBI" id="CHEBI:15378"/>
        <dbReference type="ChEBI" id="CHEBI:30013"/>
        <dbReference type="ChEBI" id="CHEBI:30616"/>
        <dbReference type="ChEBI" id="CHEBI:61977"/>
        <dbReference type="ChEBI" id="CHEBI:456216"/>
        <dbReference type="EC" id="2.7.11.1"/>
    </reaction>
</comment>
<comment type="catalytic activity">
    <reaction evidence="13">
        <text>L-seryl-[protein] + ATP = O-phospho-L-seryl-[protein] + ADP + H(+)</text>
        <dbReference type="Rhea" id="RHEA:17989"/>
        <dbReference type="Rhea" id="RHEA-COMP:9863"/>
        <dbReference type="Rhea" id="RHEA-COMP:11604"/>
        <dbReference type="ChEBI" id="CHEBI:15378"/>
        <dbReference type="ChEBI" id="CHEBI:29999"/>
        <dbReference type="ChEBI" id="CHEBI:30616"/>
        <dbReference type="ChEBI" id="CHEBI:83421"/>
        <dbReference type="ChEBI" id="CHEBI:456216"/>
        <dbReference type="EC" id="2.7.11.1"/>
    </reaction>
</comment>
<keyword evidence="7 14" id="KW-0547">Nucleotide-binding</keyword>
<dbReference type="Gene3D" id="1.10.510.10">
    <property type="entry name" value="Transferase(Phosphotransferase) domain 1"/>
    <property type="match status" value="2"/>
</dbReference>
<keyword evidence="3" id="KW-1003">Cell membrane</keyword>
<evidence type="ECO:0000313" key="18">
    <source>
        <dbReference type="EMBL" id="KAK7270613.1"/>
    </source>
</evidence>
<evidence type="ECO:0000256" key="2">
    <source>
        <dbReference type="ARBA" id="ARBA00012513"/>
    </source>
</evidence>
<keyword evidence="19" id="KW-1185">Reference proteome</keyword>
<dbReference type="EMBL" id="JAYKXN010000007">
    <property type="protein sequence ID" value="KAK7270613.1"/>
    <property type="molecule type" value="Genomic_DNA"/>
</dbReference>
<dbReference type="GO" id="GO:0005886">
    <property type="term" value="C:plasma membrane"/>
    <property type="evidence" value="ECO:0007669"/>
    <property type="project" value="UniProtKB-SubCell"/>
</dbReference>
<keyword evidence="10 16" id="KW-1133">Transmembrane helix</keyword>
<feature type="binding site" evidence="14">
    <location>
        <position position="109"/>
    </location>
    <ligand>
        <name>ATP</name>
        <dbReference type="ChEBI" id="CHEBI:30616"/>
    </ligand>
</feature>
<evidence type="ECO:0000256" key="7">
    <source>
        <dbReference type="ARBA" id="ARBA00022741"/>
    </source>
</evidence>
<dbReference type="EC" id="2.7.11.1" evidence="2"/>
<dbReference type="FunFam" id="1.10.510.10:FF:000780">
    <property type="entry name" value="Receptor-like serine/threonine-protein kinase At4g25390"/>
    <property type="match status" value="1"/>
</dbReference>
<evidence type="ECO:0000256" key="11">
    <source>
        <dbReference type="ARBA" id="ARBA00023136"/>
    </source>
</evidence>
<dbReference type="SUPFAM" id="SSF56112">
    <property type="entry name" value="Protein kinase-like (PK-like)"/>
    <property type="match status" value="1"/>
</dbReference>
<evidence type="ECO:0000256" key="4">
    <source>
        <dbReference type="ARBA" id="ARBA00022527"/>
    </source>
</evidence>
<keyword evidence="8" id="KW-0418">Kinase</keyword>
<name>A0AAN9FB88_CLITE</name>
<comment type="caution">
    <text evidence="18">The sequence shown here is derived from an EMBL/GenBank/DDBJ whole genome shotgun (WGS) entry which is preliminary data.</text>
</comment>
<feature type="domain" description="Protein kinase" evidence="17">
    <location>
        <begin position="81"/>
        <end position="692"/>
    </location>
</feature>
<dbReference type="PANTHER" id="PTHR46821">
    <property type="entry name" value="OS07G0586332 PROTEIN"/>
    <property type="match status" value="1"/>
</dbReference>
<protein>
    <recommendedName>
        <fullName evidence="2">non-specific serine/threonine protein kinase</fullName>
        <ecNumber evidence="2">2.7.11.1</ecNumber>
    </recommendedName>
</protein>
<dbReference type="InterPro" id="IPR044576">
    <property type="entry name" value="At4g25390-like"/>
</dbReference>
<dbReference type="PROSITE" id="PS00107">
    <property type="entry name" value="PROTEIN_KINASE_ATP"/>
    <property type="match status" value="1"/>
</dbReference>
<evidence type="ECO:0000256" key="13">
    <source>
        <dbReference type="ARBA" id="ARBA00048679"/>
    </source>
</evidence>
<keyword evidence="11 16" id="KW-0472">Membrane</keyword>
<evidence type="ECO:0000256" key="9">
    <source>
        <dbReference type="ARBA" id="ARBA00022840"/>
    </source>
</evidence>
<evidence type="ECO:0000256" key="6">
    <source>
        <dbReference type="ARBA" id="ARBA00022692"/>
    </source>
</evidence>
<evidence type="ECO:0000259" key="17">
    <source>
        <dbReference type="PROSITE" id="PS50011"/>
    </source>
</evidence>
<proteinExistence type="predicted"/>
<dbReference type="InterPro" id="IPR000719">
    <property type="entry name" value="Prot_kinase_dom"/>
</dbReference>
<evidence type="ECO:0000256" key="1">
    <source>
        <dbReference type="ARBA" id="ARBA00004162"/>
    </source>
</evidence>
<keyword evidence="9 14" id="KW-0067">ATP-binding</keyword>
<dbReference type="FunFam" id="3.30.200.20:FF:000542">
    <property type="entry name" value="Receptor-like serine/threonine-protein kinase At4g25390"/>
    <property type="match status" value="1"/>
</dbReference>
<feature type="compositionally biased region" description="Basic residues" evidence="15">
    <location>
        <begin position="706"/>
        <end position="717"/>
    </location>
</feature>
<feature type="compositionally biased region" description="Basic and acidic residues" evidence="15">
    <location>
        <begin position="413"/>
        <end position="425"/>
    </location>
</feature>
<dbReference type="AlphaFoldDB" id="A0AAN9FB88"/>
<feature type="compositionally biased region" description="Basic residues" evidence="15">
    <location>
        <begin position="461"/>
        <end position="473"/>
    </location>
</feature>
<comment type="subcellular location">
    <subcellularLocation>
        <location evidence="1">Cell membrane</location>
        <topology evidence="1">Single-pass membrane protein</topology>
    </subcellularLocation>
</comment>
<evidence type="ECO:0000256" key="8">
    <source>
        <dbReference type="ARBA" id="ARBA00022777"/>
    </source>
</evidence>
<dbReference type="InterPro" id="IPR008271">
    <property type="entry name" value="Ser/Thr_kinase_AS"/>
</dbReference>
<accession>A0AAN9FB88</accession>
<dbReference type="InterPro" id="IPR011009">
    <property type="entry name" value="Kinase-like_dom_sf"/>
</dbReference>
<feature type="transmembrane region" description="Helical" evidence="16">
    <location>
        <begin position="21"/>
        <end position="46"/>
    </location>
</feature>
<feature type="region of interest" description="Disordered" evidence="15">
    <location>
        <begin position="440"/>
        <end position="474"/>
    </location>
</feature>
<dbReference type="GO" id="GO:0005524">
    <property type="term" value="F:ATP binding"/>
    <property type="evidence" value="ECO:0007669"/>
    <property type="project" value="UniProtKB-UniRule"/>
</dbReference>
<feature type="region of interest" description="Disordered" evidence="15">
    <location>
        <begin position="694"/>
        <end position="717"/>
    </location>
</feature>
<dbReference type="Pfam" id="PF00069">
    <property type="entry name" value="Pkinase"/>
    <property type="match status" value="1"/>
</dbReference>
<evidence type="ECO:0000256" key="3">
    <source>
        <dbReference type="ARBA" id="ARBA00022475"/>
    </source>
</evidence>